<gene>
    <name evidence="1" type="ORF">QAD02_020830</name>
</gene>
<reference evidence="1" key="1">
    <citation type="submission" date="2023-04" db="EMBL/GenBank/DDBJ databases">
        <title>A chromosome-level genome assembly of the parasitoid wasp Eretmocerus hayati.</title>
        <authorList>
            <person name="Zhong Y."/>
            <person name="Liu S."/>
            <person name="Liu Y."/>
        </authorList>
    </citation>
    <scope>NUCLEOTIDE SEQUENCE</scope>
    <source>
        <strain evidence="1">ZJU_SS_LIU_2023</strain>
    </source>
</reference>
<evidence type="ECO:0000313" key="1">
    <source>
        <dbReference type="EMBL" id="KAJ8685037.1"/>
    </source>
</evidence>
<dbReference type="EMBL" id="CM056741">
    <property type="protein sequence ID" value="KAJ8685037.1"/>
    <property type="molecule type" value="Genomic_DNA"/>
</dbReference>
<evidence type="ECO:0000313" key="2">
    <source>
        <dbReference type="Proteomes" id="UP001239111"/>
    </source>
</evidence>
<keyword evidence="2" id="KW-1185">Reference proteome</keyword>
<protein>
    <submittedName>
        <fullName evidence="1">Uncharacterized protein</fullName>
    </submittedName>
</protein>
<organism evidence="1 2">
    <name type="scientific">Eretmocerus hayati</name>
    <dbReference type="NCBI Taxonomy" id="131215"/>
    <lineage>
        <taxon>Eukaryota</taxon>
        <taxon>Metazoa</taxon>
        <taxon>Ecdysozoa</taxon>
        <taxon>Arthropoda</taxon>
        <taxon>Hexapoda</taxon>
        <taxon>Insecta</taxon>
        <taxon>Pterygota</taxon>
        <taxon>Neoptera</taxon>
        <taxon>Endopterygota</taxon>
        <taxon>Hymenoptera</taxon>
        <taxon>Apocrita</taxon>
        <taxon>Proctotrupomorpha</taxon>
        <taxon>Chalcidoidea</taxon>
        <taxon>Aphelinidae</taxon>
        <taxon>Aphelininae</taxon>
        <taxon>Eretmocerus</taxon>
    </lineage>
</organism>
<dbReference type="Proteomes" id="UP001239111">
    <property type="component" value="Chromosome 1"/>
</dbReference>
<name>A0ACC2PNR0_9HYME</name>
<comment type="caution">
    <text evidence="1">The sequence shown here is derived from an EMBL/GenBank/DDBJ whole genome shotgun (WGS) entry which is preliminary data.</text>
</comment>
<accession>A0ACC2PNR0</accession>
<proteinExistence type="predicted"/>
<sequence>MSGIQDCKIVHRRERVVTRKGSKKDEDSKISKGKNPQPPKKELSMKAKPKVVKKLVQVEAAVINGILDFQDKQLQMAQTIVTILKRWEKKGGVETERYPCAVVEMDYNDEDRKMIAILEEDYFDNETALVISFYFFQETGRDCIDQKKPIEFQEPTECRVNGAVVQPSLSETGRSVESSQ</sequence>